<evidence type="ECO:0000313" key="10">
    <source>
        <dbReference type="EnsemblPlants" id="Kaladp0040s0129.1.v1.1"/>
    </source>
</evidence>
<comment type="catalytic activity">
    <reaction evidence="6">
        <text>O-phospho-L-threonyl-[protein] + H2O = L-threonyl-[protein] + phosphate</text>
        <dbReference type="Rhea" id="RHEA:47004"/>
        <dbReference type="Rhea" id="RHEA-COMP:11060"/>
        <dbReference type="Rhea" id="RHEA-COMP:11605"/>
        <dbReference type="ChEBI" id="CHEBI:15377"/>
        <dbReference type="ChEBI" id="CHEBI:30013"/>
        <dbReference type="ChEBI" id="CHEBI:43474"/>
        <dbReference type="ChEBI" id="CHEBI:61977"/>
        <dbReference type="EC" id="3.1.3.16"/>
    </reaction>
</comment>
<comment type="catalytic activity">
    <reaction evidence="5">
        <text>O-phospho-L-seryl-[protein] + H2O = L-seryl-[protein] + phosphate</text>
        <dbReference type="Rhea" id="RHEA:20629"/>
        <dbReference type="Rhea" id="RHEA-COMP:9863"/>
        <dbReference type="Rhea" id="RHEA-COMP:11604"/>
        <dbReference type="ChEBI" id="CHEBI:15377"/>
        <dbReference type="ChEBI" id="CHEBI:29999"/>
        <dbReference type="ChEBI" id="CHEBI:43474"/>
        <dbReference type="ChEBI" id="CHEBI:83421"/>
        <dbReference type="EC" id="3.1.3.16"/>
    </reaction>
</comment>
<dbReference type="NCBIfam" id="TIGR02250">
    <property type="entry name" value="FCP1_euk"/>
    <property type="match status" value="1"/>
</dbReference>
<dbReference type="InterPro" id="IPR011947">
    <property type="entry name" value="FCP1_euk"/>
</dbReference>
<evidence type="ECO:0000256" key="7">
    <source>
        <dbReference type="SAM" id="MobiDB-lite"/>
    </source>
</evidence>
<dbReference type="Pfam" id="PF00533">
    <property type="entry name" value="BRCT"/>
    <property type="match status" value="1"/>
</dbReference>
<dbReference type="CDD" id="cd07521">
    <property type="entry name" value="HAD_FCP1-like"/>
    <property type="match status" value="1"/>
</dbReference>
<comment type="subcellular location">
    <subcellularLocation>
        <location evidence="1">Nucleus</location>
    </subcellularLocation>
</comment>
<dbReference type="InterPro" id="IPR036420">
    <property type="entry name" value="BRCT_dom_sf"/>
</dbReference>
<keyword evidence="4" id="KW-0539">Nucleus</keyword>
<dbReference type="SUPFAM" id="SSF56784">
    <property type="entry name" value="HAD-like"/>
    <property type="match status" value="1"/>
</dbReference>
<accession>A0A7N0ZVX6</accession>
<evidence type="ECO:0000256" key="4">
    <source>
        <dbReference type="ARBA" id="ARBA00023242"/>
    </source>
</evidence>
<evidence type="ECO:0000259" key="8">
    <source>
        <dbReference type="PROSITE" id="PS50172"/>
    </source>
</evidence>
<evidence type="ECO:0000259" key="9">
    <source>
        <dbReference type="PROSITE" id="PS50969"/>
    </source>
</evidence>
<dbReference type="Pfam" id="PF03031">
    <property type="entry name" value="NIF"/>
    <property type="match status" value="1"/>
</dbReference>
<dbReference type="PANTHER" id="PTHR23081:SF2">
    <property type="entry name" value="RNA POLYMERASE II C-TERMINAL DOMAIN PHOSPHATASE-LIKE 3"/>
    <property type="match status" value="1"/>
</dbReference>
<dbReference type="EC" id="3.1.3.16" evidence="2"/>
<feature type="domain" description="BRCT" evidence="8">
    <location>
        <begin position="1132"/>
        <end position="1202"/>
    </location>
</feature>
<feature type="compositionally biased region" description="Polar residues" evidence="7">
    <location>
        <begin position="606"/>
        <end position="620"/>
    </location>
</feature>
<dbReference type="PROSITE" id="PS50172">
    <property type="entry name" value="BRCT"/>
    <property type="match status" value="1"/>
</dbReference>
<feature type="compositionally biased region" description="Acidic residues" evidence="7">
    <location>
        <begin position="144"/>
        <end position="161"/>
    </location>
</feature>
<dbReference type="InterPro" id="IPR004274">
    <property type="entry name" value="FCP1_dom"/>
</dbReference>
<dbReference type="AlphaFoldDB" id="A0A7N0ZVX6"/>
<dbReference type="CDD" id="cd17729">
    <property type="entry name" value="BRCT_CTDP1"/>
    <property type="match status" value="1"/>
</dbReference>
<feature type="region of interest" description="Disordered" evidence="7">
    <location>
        <begin position="141"/>
        <end position="161"/>
    </location>
</feature>
<evidence type="ECO:0000256" key="3">
    <source>
        <dbReference type="ARBA" id="ARBA00022801"/>
    </source>
</evidence>
<dbReference type="Gramene" id="Kaladp0040s0129.1.v1.1">
    <property type="protein sequence ID" value="Kaladp0040s0129.1.v1.1"/>
    <property type="gene ID" value="Kaladp0040s0129.v1.1"/>
</dbReference>
<dbReference type="InterPro" id="IPR023214">
    <property type="entry name" value="HAD_sf"/>
</dbReference>
<sequence length="1276" mass="140313">MAKEGNRIGDGVDVGDVEVPNVVEIKMNVGNGNGTVMQEVVGRTRESAKLSGGGQKRVWTMQDLYKHPRARDFSRGLSNFAWAQAVQKKPSVLSSAVADDSVRAVSAVELGIGGSVKLEEAVEKSEGLLTGIVDHVDVKKEKEDEVESEKEEGELEEGEIDMDMDENTHEAVKEDEDVLVNNGSVNGAIEMDCAQIDNMDLDDRMLTILEALESVTATEAGNSFEVVCSQLLNTLKSLRELLLPVSAMDALVHLFLESLDTVKSVYCSMNQDQKGHQREIFIRLLSQILCQKPSIFSPKQEKDIEDMMLQTGSSNSSEVSHRENKKTFHMNVNSDDSRVSVKEDTGTAEFLKKQMCVSLANGYPSNNDQTGLPDNLKISTSRSKGIVPLLDLHKDHDLDSLPSPTSKSTLDFSMHSTLLAGGRVSNQEFGSTRASFEAPSSVTHSSRMEALKAFSSYQQTFGGYERLPSPTPSEDFDNKDNDCTGEVSCSFAPPNRANSSLLLNTSSVPSTNTGNVQRSGTVVTSTAFSFGTNPTMTAPARSRDPRLRYAGLDVGSLDSKQRPLVVGNSTSIADPTGGPVGPKSKVNRCVEGWHLDGPANKRKKNGPSTSDNAREMNSNVGTGGWLDENGTSGIMFTSKNQITSIGNKLRDPRTGVAGYSNGAVKSIRDSVPPSNNLATSVPPELLKNIAVNPTMLLELLKRGSQQNTVQEPLQKYNDPPTRIKNADCPDLVVGSAASLSVTSLQLPATMCKPAGALQGDKGLIRMKPRDPRRVLLSGNLQAATLPLHFSVGTKKNTNVQNSEGQTNVKPVSSQVAIPDTRKNTENPNMASTKSETTFPVASQVHSSALTLDERIVDASSTTEDGMAGPSKSQTTWSDVEHLFDGYDDHQRAAIQKERARRLDEQKKMFAERKLCLVLDLDHTLLNSAKFGEIDPVHEDLLRKKEEQDREKPFRHLFRFPHMGMWTKLRPGIWNFLEKASKLFELHLYTMGNKLYASEMAKVLDPKGVLFAGRVISKGDDGEVIDGDDRVSKTKDLEGVLGMESSVVIIDDSIRVWPHNKLNLIVVERYIYFPCSRWQFGLPGPSLLEIDHDERPEDGTLASSLSVIERLHKNFFSHRDLDDVDVRAILATEQRKILSGCRIVFSRVFPVGEASPHLHPLWQTAEQFGASCTNQVDDKVTHVVANSLGTDKVILVLLLPNWFSWFMWLITEKGIENLYQALYQPILTVCLESFNSSIPLYFVVDLANELNTRFSFFNICVPIFDMVSCAKLLLCSG</sequence>
<dbReference type="InterPro" id="IPR057473">
    <property type="entry name" value="ARM_CPL3"/>
</dbReference>
<dbReference type="SMART" id="SM00577">
    <property type="entry name" value="CPDc"/>
    <property type="match status" value="1"/>
</dbReference>
<evidence type="ECO:0000256" key="6">
    <source>
        <dbReference type="ARBA" id="ARBA00048336"/>
    </source>
</evidence>
<evidence type="ECO:0000313" key="11">
    <source>
        <dbReference type="Proteomes" id="UP000594263"/>
    </source>
</evidence>
<evidence type="ECO:0000256" key="1">
    <source>
        <dbReference type="ARBA" id="ARBA00004123"/>
    </source>
</evidence>
<dbReference type="GO" id="GO:0005634">
    <property type="term" value="C:nucleus"/>
    <property type="evidence" value="ECO:0007669"/>
    <property type="project" value="UniProtKB-SubCell"/>
</dbReference>
<dbReference type="InterPro" id="IPR001357">
    <property type="entry name" value="BRCT_dom"/>
</dbReference>
<organism evidence="10 11">
    <name type="scientific">Kalanchoe fedtschenkoi</name>
    <name type="common">Lavender scallops</name>
    <name type="synonym">South American air plant</name>
    <dbReference type="NCBI Taxonomy" id="63787"/>
    <lineage>
        <taxon>Eukaryota</taxon>
        <taxon>Viridiplantae</taxon>
        <taxon>Streptophyta</taxon>
        <taxon>Embryophyta</taxon>
        <taxon>Tracheophyta</taxon>
        <taxon>Spermatophyta</taxon>
        <taxon>Magnoliopsida</taxon>
        <taxon>eudicotyledons</taxon>
        <taxon>Gunneridae</taxon>
        <taxon>Pentapetalae</taxon>
        <taxon>Saxifragales</taxon>
        <taxon>Crassulaceae</taxon>
        <taxon>Kalanchoe</taxon>
    </lineage>
</organism>
<name>A0A7N0ZVX6_KALFE</name>
<dbReference type="FunFam" id="3.40.50.1000:FF:000098">
    <property type="entry name" value="RNA polymerase II C-terminal domain phosphatase-like 3"/>
    <property type="match status" value="1"/>
</dbReference>
<dbReference type="Proteomes" id="UP000594263">
    <property type="component" value="Unplaced"/>
</dbReference>
<dbReference type="PANTHER" id="PTHR23081">
    <property type="entry name" value="RNA POLYMERASE II CTD PHOSPHATASE"/>
    <property type="match status" value="1"/>
</dbReference>
<feature type="region of interest" description="Disordered" evidence="7">
    <location>
        <begin position="593"/>
        <end position="625"/>
    </location>
</feature>
<reference evidence="10" key="1">
    <citation type="submission" date="2021-01" db="UniProtKB">
        <authorList>
            <consortium name="EnsemblPlants"/>
        </authorList>
    </citation>
    <scope>IDENTIFICATION</scope>
</reference>
<evidence type="ECO:0000256" key="5">
    <source>
        <dbReference type="ARBA" id="ARBA00047761"/>
    </source>
</evidence>
<keyword evidence="11" id="KW-1185">Reference proteome</keyword>
<dbReference type="Pfam" id="PF25505">
    <property type="entry name" value="ARM_CPL3"/>
    <property type="match status" value="1"/>
</dbReference>
<dbReference type="SUPFAM" id="SSF52113">
    <property type="entry name" value="BRCT domain"/>
    <property type="match status" value="1"/>
</dbReference>
<keyword evidence="3" id="KW-0378">Hydrolase</keyword>
<dbReference type="InterPro" id="IPR036412">
    <property type="entry name" value="HAD-like_sf"/>
</dbReference>
<evidence type="ECO:0000256" key="2">
    <source>
        <dbReference type="ARBA" id="ARBA00013081"/>
    </source>
</evidence>
<dbReference type="Gene3D" id="3.40.50.1000">
    <property type="entry name" value="HAD superfamily/HAD-like"/>
    <property type="match status" value="1"/>
</dbReference>
<protein>
    <recommendedName>
        <fullName evidence="2">protein-serine/threonine phosphatase</fullName>
        <ecNumber evidence="2">3.1.3.16</ecNumber>
    </recommendedName>
</protein>
<dbReference type="InterPro" id="IPR039189">
    <property type="entry name" value="Fcp1"/>
</dbReference>
<dbReference type="PROSITE" id="PS50969">
    <property type="entry name" value="FCP1"/>
    <property type="match status" value="1"/>
</dbReference>
<proteinExistence type="predicted"/>
<dbReference type="GO" id="GO:0008420">
    <property type="term" value="F:RNA polymerase II CTD heptapeptide repeat phosphatase activity"/>
    <property type="evidence" value="ECO:0007669"/>
    <property type="project" value="InterPro"/>
</dbReference>
<feature type="domain" description="FCP1 homology" evidence="9">
    <location>
        <begin position="909"/>
        <end position="1089"/>
    </location>
</feature>
<dbReference type="EnsemblPlants" id="Kaladp0040s0129.1.v1.1">
    <property type="protein sequence ID" value="Kaladp0040s0129.1.v1.1"/>
    <property type="gene ID" value="Kaladp0040s0129.v1.1"/>
</dbReference>
<dbReference type="Gene3D" id="3.40.50.10190">
    <property type="entry name" value="BRCT domain"/>
    <property type="match status" value="1"/>
</dbReference>